<organism evidence="2 3">
    <name type="scientific">Batrachochytrium salamandrivorans</name>
    <dbReference type="NCBI Taxonomy" id="1357716"/>
    <lineage>
        <taxon>Eukaryota</taxon>
        <taxon>Fungi</taxon>
        <taxon>Fungi incertae sedis</taxon>
        <taxon>Chytridiomycota</taxon>
        <taxon>Chytridiomycota incertae sedis</taxon>
        <taxon>Chytridiomycetes</taxon>
        <taxon>Rhizophydiales</taxon>
        <taxon>Rhizophydiales incertae sedis</taxon>
        <taxon>Batrachochytrium</taxon>
    </lineage>
</organism>
<feature type="region of interest" description="Disordered" evidence="1">
    <location>
        <begin position="334"/>
        <end position="380"/>
    </location>
</feature>
<evidence type="ECO:0000256" key="1">
    <source>
        <dbReference type="SAM" id="MobiDB-lite"/>
    </source>
</evidence>
<protein>
    <submittedName>
        <fullName evidence="2">Uncharacterized protein</fullName>
    </submittedName>
</protein>
<feature type="compositionally biased region" description="Basic and acidic residues" evidence="1">
    <location>
        <begin position="344"/>
        <end position="353"/>
    </location>
</feature>
<name>A0ABQ8FJ33_9FUNG</name>
<evidence type="ECO:0000313" key="2">
    <source>
        <dbReference type="EMBL" id="KAH6597709.1"/>
    </source>
</evidence>
<reference evidence="2 3" key="1">
    <citation type="submission" date="2021-02" db="EMBL/GenBank/DDBJ databases">
        <title>Variation within the Batrachochytrium salamandrivorans European outbreak.</title>
        <authorList>
            <person name="Kelly M."/>
            <person name="Pasmans F."/>
            <person name="Shea T.P."/>
            <person name="Munoz J.F."/>
            <person name="Carranza S."/>
            <person name="Cuomo C.A."/>
            <person name="Martel A."/>
        </authorList>
    </citation>
    <scope>NUCLEOTIDE SEQUENCE [LARGE SCALE GENOMIC DNA]</scope>
    <source>
        <strain evidence="2 3">AMFP18/2</strain>
    </source>
</reference>
<dbReference type="EMBL" id="JAFCIX010000136">
    <property type="protein sequence ID" value="KAH6597709.1"/>
    <property type="molecule type" value="Genomic_DNA"/>
</dbReference>
<proteinExistence type="predicted"/>
<keyword evidence="3" id="KW-1185">Reference proteome</keyword>
<feature type="compositionally biased region" description="Polar residues" evidence="1">
    <location>
        <begin position="354"/>
        <end position="365"/>
    </location>
</feature>
<sequence>MAENTPSLADAHIVRTYPNDYAPSDTESEEEAQFEVEVEDEEQHSVSTRFEQNQLYMDRQITAPSGETSAWVLEPQTWKTTEGTDVVLIRKPTASNLSHRLLNPFIYRNIQNVGTLDDLAALLDTPDDWEVRYNQVVDDGYIIDQMNRFRNLPDDTLESDIQLGFSLLVGSIATNLCVRIGPRSKTNIIVGGILARYQYDLRSKTDPHFLDTEGRNLIASEATTHPTFPPGEMWYHSSRGVQALSAMYAFNCPTFLFTQKQWKLFVENRGRNAILTFPYNDNGDHTPHVNSSLVHPMGTTFLKAIVICLLSRRFSSEESMKAITLEESAPQINETPKKTVVKPKYFDTPERPTRQSARLQTSSGPESGKKTPSFVSGYANGQPVYTTVRVVPQDIVARIEDEISIEERKEYQKAN</sequence>
<evidence type="ECO:0000313" key="3">
    <source>
        <dbReference type="Proteomes" id="UP001648503"/>
    </source>
</evidence>
<accession>A0ABQ8FJ33</accession>
<feature type="region of interest" description="Disordered" evidence="1">
    <location>
        <begin position="1"/>
        <end position="31"/>
    </location>
</feature>
<comment type="caution">
    <text evidence="2">The sequence shown here is derived from an EMBL/GenBank/DDBJ whole genome shotgun (WGS) entry which is preliminary data.</text>
</comment>
<gene>
    <name evidence="2" type="ORF">BASA50_004314</name>
</gene>
<dbReference type="Proteomes" id="UP001648503">
    <property type="component" value="Unassembled WGS sequence"/>
</dbReference>